<dbReference type="PROSITE" id="PS51132">
    <property type="entry name" value="OLF"/>
    <property type="match status" value="1"/>
</dbReference>
<dbReference type="InterPro" id="IPR050605">
    <property type="entry name" value="Olfactomedin-like_domain"/>
</dbReference>
<name>A0A915NP18_9BILA</name>
<keyword evidence="4" id="KW-0547">Nucleotide-binding</keyword>
<dbReference type="GO" id="GO:0005525">
    <property type="term" value="F:GTP binding"/>
    <property type="evidence" value="ECO:0007669"/>
    <property type="project" value="UniProtKB-KW"/>
</dbReference>
<organism evidence="12 13">
    <name type="scientific">Meloidogyne floridensis</name>
    <dbReference type="NCBI Taxonomy" id="298350"/>
    <lineage>
        <taxon>Eukaryota</taxon>
        <taxon>Metazoa</taxon>
        <taxon>Ecdysozoa</taxon>
        <taxon>Nematoda</taxon>
        <taxon>Chromadorea</taxon>
        <taxon>Rhabditida</taxon>
        <taxon>Tylenchina</taxon>
        <taxon>Tylenchomorpha</taxon>
        <taxon>Tylenchoidea</taxon>
        <taxon>Meloidogynidae</taxon>
        <taxon>Meloidogyninae</taxon>
        <taxon>Meloidogyne</taxon>
    </lineage>
</organism>
<dbReference type="Pfam" id="PF02263">
    <property type="entry name" value="GBP"/>
    <property type="match status" value="1"/>
</dbReference>
<keyword evidence="6" id="KW-1015">Disulfide bond</keyword>
<feature type="domain" description="Olfactomedin-like" evidence="10">
    <location>
        <begin position="809"/>
        <end position="1062"/>
    </location>
</feature>
<dbReference type="InterPro" id="IPR030386">
    <property type="entry name" value="G_GB1_RHD3_dom"/>
</dbReference>
<evidence type="ECO:0000256" key="5">
    <source>
        <dbReference type="ARBA" id="ARBA00023134"/>
    </source>
</evidence>
<evidence type="ECO:0000259" key="11">
    <source>
        <dbReference type="PROSITE" id="PS51715"/>
    </source>
</evidence>
<feature type="transmembrane region" description="Helical" evidence="9">
    <location>
        <begin position="543"/>
        <end position="561"/>
    </location>
</feature>
<dbReference type="InterPro" id="IPR008160">
    <property type="entry name" value="Collagen"/>
</dbReference>
<feature type="domain" description="GB1/RHD3-type G" evidence="11">
    <location>
        <begin position="191"/>
        <end position="422"/>
    </location>
</feature>
<dbReference type="GO" id="GO:0003924">
    <property type="term" value="F:GTPase activity"/>
    <property type="evidence" value="ECO:0007669"/>
    <property type="project" value="InterPro"/>
</dbReference>
<sequence>MASSVARISRQKARKREATKPAPTTKRNLRNSTPARLNKKEIKVNFSNNNSPQLINLINLKNNKKEENLNNYLIGQSSGSIGRNFDKEKREEDKLTNDNNLFILNNNTPHFIFKPNYSAIRQRRISQMENRSRIRPVQLFSVNSSNPNVLKLNKSALNTALGHSSIANRKQDLELEEWINDEDIVEGFTYKAGPKRCTAGIWIWAEPILIDIPSGERYAVLLMDVQGCIDQSVINGTSCTNTTNNLFTSSILNNNTNLQHPAILALSTMLSSIQCLNSSETISEELIQMLTFFTDYGRLALTEAKELGKPFQSLAFIVRDFKLEDELIYGIEGGARFLAKVLPEAISEKRENLNSKITEVRKNIRQCFGQGVNYLMPHPGPKVADQNSGFKGQVKEIKQLFRDEVKRLVESLVSPSVIRPKLLNGKPVTVRKFIECVKEYSRLFDSPELPEPRSILNSNLQLICVEYALDAKLAYCKAMDRTTRSSRMMAEKKLLEAHIKNGIKALNIYDKCPKIYSENSKTVFFLKVTTCTSAMLACGDSPLFGLGLGGAASGAVAATVITLQMGVVSAGIVAIPVSLTALFGIWVYVTLKPSKQRERRSPTGPNSENKIGNGSQIWLHSLSRVQMDELLEKCLEIHKYCSDDAGESRGAPGPVGPPGDVGAPGPEGIAGRIGEIGKIGPKGPSGPVGLPGNDAICPTCPVATEFELRPSPTECPRIEQMQCPQLSGRGSIGGYGDMTGGNIFNDGLPKVVERLLPLVVELMLENETETDACLRICTATNLTESRILEERQRMPMSTEAAYIQGATAHCFLDGIGRSIFHAHANTFFGSWMRDAYPRTGADLEKRWLAAHFEGDSIAEFHTEADLRRGFLSQAHELPHSFRGTNSLIFNSSFYFHRAGTPLLAKYELTTKHYQEKLIDEGMAFKGEDYLFNESKSFMDIAVDENALWVLFHYKGNNNLSVAKLDINNLTVYEIWNISTIDHRKVSNGFVLCGVLYLIKSSSIPATEISAAFDFYRNKYFEPKINWKNLYGNSNYISYNPFDRRIYIYDRGYLLSLPARINWRT</sequence>
<dbReference type="PANTHER" id="PTHR23192">
    <property type="entry name" value="OLFACTOMEDIN-RELATED"/>
    <property type="match status" value="1"/>
</dbReference>
<feature type="region of interest" description="Disordered" evidence="8">
    <location>
        <begin position="1"/>
        <end position="36"/>
    </location>
</feature>
<feature type="disulfide bond" evidence="6">
    <location>
        <begin position="810"/>
        <end position="992"/>
    </location>
</feature>
<evidence type="ECO:0000256" key="2">
    <source>
        <dbReference type="ARBA" id="ARBA00022525"/>
    </source>
</evidence>
<keyword evidence="5" id="KW-0342">GTP-binding</keyword>
<dbReference type="GO" id="GO:0005615">
    <property type="term" value="C:extracellular space"/>
    <property type="evidence" value="ECO:0007669"/>
    <property type="project" value="TreeGrafter"/>
</dbReference>
<evidence type="ECO:0000256" key="8">
    <source>
        <dbReference type="SAM" id="MobiDB-lite"/>
    </source>
</evidence>
<accession>A0A915NP18</accession>
<dbReference type="Gene3D" id="3.40.50.300">
    <property type="entry name" value="P-loop containing nucleotide triphosphate hydrolases"/>
    <property type="match status" value="1"/>
</dbReference>
<evidence type="ECO:0000256" key="9">
    <source>
        <dbReference type="SAM" id="Phobius"/>
    </source>
</evidence>
<evidence type="ECO:0000256" key="4">
    <source>
        <dbReference type="ARBA" id="ARBA00022741"/>
    </source>
</evidence>
<dbReference type="InterPro" id="IPR015894">
    <property type="entry name" value="Guanylate-bd_N"/>
</dbReference>
<keyword evidence="2" id="KW-0964">Secreted</keyword>
<dbReference type="Pfam" id="PF01391">
    <property type="entry name" value="Collagen"/>
    <property type="match status" value="1"/>
</dbReference>
<keyword evidence="9" id="KW-1133">Transmembrane helix</keyword>
<keyword evidence="9" id="KW-0472">Membrane</keyword>
<feature type="transmembrane region" description="Helical" evidence="9">
    <location>
        <begin position="567"/>
        <end position="591"/>
    </location>
</feature>
<dbReference type="GO" id="GO:0007165">
    <property type="term" value="P:signal transduction"/>
    <property type="evidence" value="ECO:0007669"/>
    <property type="project" value="TreeGrafter"/>
</dbReference>
<protein>
    <submittedName>
        <fullName evidence="13">Uncharacterized protein</fullName>
    </submittedName>
</protein>
<evidence type="ECO:0000259" key="10">
    <source>
        <dbReference type="PROSITE" id="PS51132"/>
    </source>
</evidence>
<evidence type="ECO:0000256" key="1">
    <source>
        <dbReference type="ARBA" id="ARBA00004613"/>
    </source>
</evidence>
<evidence type="ECO:0000313" key="12">
    <source>
        <dbReference type="Proteomes" id="UP000887560"/>
    </source>
</evidence>
<reference evidence="13" key="1">
    <citation type="submission" date="2022-11" db="UniProtKB">
        <authorList>
            <consortium name="WormBaseParasite"/>
        </authorList>
    </citation>
    <scope>IDENTIFICATION</scope>
</reference>
<dbReference type="InterPro" id="IPR027417">
    <property type="entry name" value="P-loop_NTPase"/>
</dbReference>
<comment type="similarity">
    <text evidence="7">Belongs to the TRAFAC class dynamin-like GTPase superfamily. GB1/RHD3 GTPase family.</text>
</comment>
<evidence type="ECO:0000256" key="7">
    <source>
        <dbReference type="PROSITE-ProRule" id="PRU01052"/>
    </source>
</evidence>
<keyword evidence="12" id="KW-1185">Reference proteome</keyword>
<keyword evidence="3" id="KW-0677">Repeat</keyword>
<evidence type="ECO:0000256" key="6">
    <source>
        <dbReference type="PROSITE-ProRule" id="PRU00446"/>
    </source>
</evidence>
<dbReference type="SMART" id="SM00284">
    <property type="entry name" value="OLF"/>
    <property type="match status" value="1"/>
</dbReference>
<dbReference type="InterPro" id="IPR003112">
    <property type="entry name" value="Olfac-like_dom"/>
</dbReference>
<comment type="subcellular location">
    <subcellularLocation>
        <location evidence="1">Secreted</location>
    </subcellularLocation>
</comment>
<dbReference type="Pfam" id="PF02191">
    <property type="entry name" value="OLF"/>
    <property type="match status" value="1"/>
</dbReference>
<dbReference type="Proteomes" id="UP000887560">
    <property type="component" value="Unplaced"/>
</dbReference>
<keyword evidence="9" id="KW-0812">Transmembrane</keyword>
<dbReference type="PROSITE" id="PS51715">
    <property type="entry name" value="G_GB1_RHD3"/>
    <property type="match status" value="1"/>
</dbReference>
<dbReference type="WBParaSite" id="scf7180000419076.g3335">
    <property type="protein sequence ID" value="scf7180000419076.g3335"/>
    <property type="gene ID" value="scf7180000419076.g3335"/>
</dbReference>
<evidence type="ECO:0000313" key="13">
    <source>
        <dbReference type="WBParaSite" id="scf7180000419076.g3335"/>
    </source>
</evidence>
<proteinExistence type="inferred from homology"/>
<dbReference type="AlphaFoldDB" id="A0A915NP18"/>
<dbReference type="PANTHER" id="PTHR23192:SF85">
    <property type="entry name" value="GLIOMEDIN"/>
    <property type="match status" value="1"/>
</dbReference>
<evidence type="ECO:0000256" key="3">
    <source>
        <dbReference type="ARBA" id="ARBA00022737"/>
    </source>
</evidence>